<dbReference type="GO" id="GO:0016020">
    <property type="term" value="C:membrane"/>
    <property type="evidence" value="ECO:0007669"/>
    <property type="project" value="InterPro"/>
</dbReference>
<comment type="cofactor">
    <cofactor evidence="2">
        <name>[4Fe-4S] cluster</name>
        <dbReference type="ChEBI" id="CHEBI:49883"/>
    </cofactor>
</comment>
<keyword evidence="20" id="KW-1185">Reference proteome</keyword>
<evidence type="ECO:0000256" key="6">
    <source>
        <dbReference type="ARBA" id="ARBA00022485"/>
    </source>
</evidence>
<accession>A0A6L6Q7X1</accession>
<dbReference type="InterPro" id="IPR001789">
    <property type="entry name" value="Sig_transdc_resp-reg_receiver"/>
</dbReference>
<organism evidence="19 20">
    <name type="scientific">Pseudoduganella ginsengisoli</name>
    <dbReference type="NCBI Taxonomy" id="1462440"/>
    <lineage>
        <taxon>Bacteria</taxon>
        <taxon>Pseudomonadati</taxon>
        <taxon>Pseudomonadota</taxon>
        <taxon>Betaproteobacteria</taxon>
        <taxon>Burkholderiales</taxon>
        <taxon>Oxalobacteraceae</taxon>
        <taxon>Telluria group</taxon>
        <taxon>Pseudoduganella</taxon>
    </lineage>
</organism>
<dbReference type="InterPro" id="IPR005467">
    <property type="entry name" value="His_kinase_dom"/>
</dbReference>
<dbReference type="Pfam" id="PF02518">
    <property type="entry name" value="HATPase_c"/>
    <property type="match status" value="1"/>
</dbReference>
<keyword evidence="7" id="KW-0963">Cytoplasm</keyword>
<dbReference type="AlphaFoldDB" id="A0A6L6Q7X1"/>
<feature type="modified residue" description="4-aspartylphosphate" evidence="16">
    <location>
        <position position="59"/>
    </location>
</feature>
<dbReference type="Pfam" id="PF07730">
    <property type="entry name" value="HisKA_3"/>
    <property type="match status" value="1"/>
</dbReference>
<dbReference type="Gene3D" id="3.30.565.10">
    <property type="entry name" value="Histidine kinase-like ATPase, C-terminal domain"/>
    <property type="match status" value="1"/>
</dbReference>
<dbReference type="CDD" id="cd16917">
    <property type="entry name" value="HATPase_UhpB-NarQ-NarX-like"/>
    <property type="match status" value="1"/>
</dbReference>
<dbReference type="InterPro" id="IPR050482">
    <property type="entry name" value="Sensor_HK_TwoCompSys"/>
</dbReference>
<dbReference type="PANTHER" id="PTHR24421">
    <property type="entry name" value="NITRATE/NITRITE SENSOR PROTEIN NARX-RELATED"/>
    <property type="match status" value="1"/>
</dbReference>
<evidence type="ECO:0000313" key="20">
    <source>
        <dbReference type="Proteomes" id="UP000484015"/>
    </source>
</evidence>
<evidence type="ECO:0000256" key="4">
    <source>
        <dbReference type="ARBA" id="ARBA00012438"/>
    </source>
</evidence>
<keyword evidence="6" id="KW-0004">4Fe-4S</keyword>
<dbReference type="SMART" id="SM00387">
    <property type="entry name" value="HATPase_c"/>
    <property type="match status" value="1"/>
</dbReference>
<evidence type="ECO:0000256" key="8">
    <source>
        <dbReference type="ARBA" id="ARBA00022679"/>
    </source>
</evidence>
<evidence type="ECO:0000256" key="9">
    <source>
        <dbReference type="ARBA" id="ARBA00022723"/>
    </source>
</evidence>
<evidence type="ECO:0000256" key="16">
    <source>
        <dbReference type="PROSITE-ProRule" id="PRU00169"/>
    </source>
</evidence>
<dbReference type="Gene3D" id="1.20.5.1930">
    <property type="match status" value="1"/>
</dbReference>
<dbReference type="CDD" id="cd00156">
    <property type="entry name" value="REC"/>
    <property type="match status" value="1"/>
</dbReference>
<evidence type="ECO:0000256" key="11">
    <source>
        <dbReference type="ARBA" id="ARBA00023004"/>
    </source>
</evidence>
<evidence type="ECO:0000259" key="17">
    <source>
        <dbReference type="PROSITE" id="PS50109"/>
    </source>
</evidence>
<evidence type="ECO:0000256" key="7">
    <source>
        <dbReference type="ARBA" id="ARBA00022490"/>
    </source>
</evidence>
<dbReference type="GO" id="GO:0005737">
    <property type="term" value="C:cytoplasm"/>
    <property type="evidence" value="ECO:0007669"/>
    <property type="project" value="UniProtKB-SubCell"/>
</dbReference>
<dbReference type="InterPro" id="IPR011006">
    <property type="entry name" value="CheY-like_superfamily"/>
</dbReference>
<dbReference type="Pfam" id="PF00072">
    <property type="entry name" value="Response_reg"/>
    <property type="match status" value="1"/>
</dbReference>
<comment type="function">
    <text evidence="14">Member of the two-component regulatory system NreB/NreC involved in the control of dissimilatory nitrate/nitrite reduction in response to oxygen. NreB functions as a direct oxygen sensor histidine kinase which is autophosphorylated, in the absence of oxygen, probably at the conserved histidine residue, and transfers its phosphate group probably to a conserved aspartate residue of NreC. NreB/NreC activates the expression of the nitrate (narGHJI) and nitrite (nir) reductase operons, as well as the putative nitrate transporter gene narT.</text>
</comment>
<keyword evidence="9" id="KW-0479">Metal-binding</keyword>
<feature type="domain" description="Response regulatory" evidence="18">
    <location>
        <begin position="7"/>
        <end position="122"/>
    </location>
</feature>
<protein>
    <recommendedName>
        <fullName evidence="5">Oxygen sensor histidine kinase NreB</fullName>
        <ecNumber evidence="4">2.7.13.3</ecNumber>
    </recommendedName>
    <alternativeName>
        <fullName evidence="15">Nitrogen regulation protein B</fullName>
    </alternativeName>
</protein>
<evidence type="ECO:0000256" key="5">
    <source>
        <dbReference type="ARBA" id="ARBA00017322"/>
    </source>
</evidence>
<dbReference type="InterPro" id="IPR036890">
    <property type="entry name" value="HATPase_C_sf"/>
</dbReference>
<sequence length="358" mass="38880">MERPALNVLIVEDDVVDRMACRRTFASSQDAAFTLLEADSGQHGLAVAQQGQLDCILLDYGLPDMSGLEFLSQLPQSGPPVMMLTGADSAMVAAEAMRRGARDYMVKDGEGRYLTQLPAAILRMLREQRLLDGKRRAEAELRKLAAHQESIREDERKRIAQEIHDELGGLLTGIKAYIGVAIERAGGKADPLLSEAAGLAQDAIATVRRVITDLRPSVLDQLGLWAALEWHAEQVAQRSGLRCSCRIEPDAAELELDAGRSTMLFRVVQEGLTNVVRHAHASAVLIDAWRDAAGLRITVADDGIGITEERLRNGASWGIIGMQERVRHFGGELQIVPGEAGGTTLRLQLPLDGLEGTA</sequence>
<evidence type="ECO:0000256" key="10">
    <source>
        <dbReference type="ARBA" id="ARBA00022777"/>
    </source>
</evidence>
<dbReference type="GO" id="GO:0046872">
    <property type="term" value="F:metal ion binding"/>
    <property type="evidence" value="ECO:0007669"/>
    <property type="project" value="UniProtKB-KW"/>
</dbReference>
<evidence type="ECO:0000256" key="12">
    <source>
        <dbReference type="ARBA" id="ARBA00023012"/>
    </source>
</evidence>
<dbReference type="PRINTS" id="PR00344">
    <property type="entry name" value="BCTRLSENSOR"/>
</dbReference>
<dbReference type="InterPro" id="IPR011712">
    <property type="entry name" value="Sig_transdc_His_kin_sub3_dim/P"/>
</dbReference>
<evidence type="ECO:0000256" key="1">
    <source>
        <dbReference type="ARBA" id="ARBA00000085"/>
    </source>
</evidence>
<evidence type="ECO:0000256" key="2">
    <source>
        <dbReference type="ARBA" id="ARBA00001966"/>
    </source>
</evidence>
<dbReference type="SUPFAM" id="SSF55874">
    <property type="entry name" value="ATPase domain of HSP90 chaperone/DNA topoisomerase II/histidine kinase"/>
    <property type="match status" value="1"/>
</dbReference>
<dbReference type="PROSITE" id="PS50109">
    <property type="entry name" value="HIS_KIN"/>
    <property type="match status" value="1"/>
</dbReference>
<evidence type="ECO:0000256" key="13">
    <source>
        <dbReference type="ARBA" id="ARBA00023014"/>
    </source>
</evidence>
<dbReference type="InterPro" id="IPR003594">
    <property type="entry name" value="HATPase_dom"/>
</dbReference>
<dbReference type="InterPro" id="IPR004358">
    <property type="entry name" value="Sig_transdc_His_kin-like_C"/>
</dbReference>
<dbReference type="PROSITE" id="PS50110">
    <property type="entry name" value="RESPONSE_REGULATORY"/>
    <property type="match status" value="1"/>
</dbReference>
<keyword evidence="10" id="KW-0418">Kinase</keyword>
<dbReference type="GO" id="GO:0051539">
    <property type="term" value="F:4 iron, 4 sulfur cluster binding"/>
    <property type="evidence" value="ECO:0007669"/>
    <property type="project" value="UniProtKB-KW"/>
</dbReference>
<keyword evidence="8" id="KW-0808">Transferase</keyword>
<keyword evidence="11" id="KW-0408">Iron</keyword>
<dbReference type="Proteomes" id="UP000484015">
    <property type="component" value="Unassembled WGS sequence"/>
</dbReference>
<comment type="subcellular location">
    <subcellularLocation>
        <location evidence="3">Cytoplasm</location>
    </subcellularLocation>
</comment>
<evidence type="ECO:0000256" key="3">
    <source>
        <dbReference type="ARBA" id="ARBA00004496"/>
    </source>
</evidence>
<dbReference type="SUPFAM" id="SSF52172">
    <property type="entry name" value="CheY-like"/>
    <property type="match status" value="1"/>
</dbReference>
<dbReference type="GO" id="GO:0046983">
    <property type="term" value="F:protein dimerization activity"/>
    <property type="evidence" value="ECO:0007669"/>
    <property type="project" value="InterPro"/>
</dbReference>
<feature type="domain" description="Histidine kinase" evidence="17">
    <location>
        <begin position="158"/>
        <end position="353"/>
    </location>
</feature>
<evidence type="ECO:0000256" key="14">
    <source>
        <dbReference type="ARBA" id="ARBA00024827"/>
    </source>
</evidence>
<gene>
    <name evidence="19" type="ORF">GM668_28075</name>
</gene>
<comment type="caution">
    <text evidence="19">The sequence shown here is derived from an EMBL/GenBank/DDBJ whole genome shotgun (WGS) entry which is preliminary data.</text>
</comment>
<reference evidence="19 20" key="1">
    <citation type="submission" date="2019-11" db="EMBL/GenBank/DDBJ databases">
        <title>Type strains purchased from KCTC, JCM and DSMZ.</title>
        <authorList>
            <person name="Lu H."/>
        </authorList>
    </citation>
    <scope>NUCLEOTIDE SEQUENCE [LARGE SCALE GENOMIC DNA]</scope>
    <source>
        <strain evidence="19 20">KCTC 42409</strain>
    </source>
</reference>
<dbReference type="PANTHER" id="PTHR24421:SF59">
    <property type="entry name" value="OXYGEN SENSOR HISTIDINE KINASE NREB"/>
    <property type="match status" value="1"/>
</dbReference>
<dbReference type="GO" id="GO:0000155">
    <property type="term" value="F:phosphorelay sensor kinase activity"/>
    <property type="evidence" value="ECO:0007669"/>
    <property type="project" value="InterPro"/>
</dbReference>
<dbReference type="SMART" id="SM00448">
    <property type="entry name" value="REC"/>
    <property type="match status" value="1"/>
</dbReference>
<keyword evidence="16" id="KW-0597">Phosphoprotein</keyword>
<comment type="catalytic activity">
    <reaction evidence="1">
        <text>ATP + protein L-histidine = ADP + protein N-phospho-L-histidine.</text>
        <dbReference type="EC" id="2.7.13.3"/>
    </reaction>
</comment>
<evidence type="ECO:0000259" key="18">
    <source>
        <dbReference type="PROSITE" id="PS50110"/>
    </source>
</evidence>
<keyword evidence="12" id="KW-0902">Two-component regulatory system</keyword>
<evidence type="ECO:0000313" key="19">
    <source>
        <dbReference type="EMBL" id="MTW05943.1"/>
    </source>
</evidence>
<dbReference type="EMBL" id="WNLA01000033">
    <property type="protein sequence ID" value="MTW05943.1"/>
    <property type="molecule type" value="Genomic_DNA"/>
</dbReference>
<keyword evidence="13" id="KW-0411">Iron-sulfur</keyword>
<proteinExistence type="predicted"/>
<dbReference type="EC" id="2.7.13.3" evidence="4"/>
<name>A0A6L6Q7X1_9BURK</name>
<evidence type="ECO:0000256" key="15">
    <source>
        <dbReference type="ARBA" id="ARBA00030800"/>
    </source>
</evidence>
<dbReference type="OrthoDB" id="9813412at2"/>
<dbReference type="Gene3D" id="3.40.50.2300">
    <property type="match status" value="1"/>
</dbReference>